<evidence type="ECO:0000313" key="2">
    <source>
        <dbReference type="EMBL" id="WOJ95089.1"/>
    </source>
</evidence>
<sequence length="307" mass="34497">MAVNAWGITALVFCGALFLGAATRHLWDQPPAPEVLALAAPHCSQSSAVSATTSEPFSIAVQAQAAALPADLEQKIALGADAAYAQWREWLGEEALLHSRINIRFVGDDKQFREIYGKPSAEDWTTTGFYRMRSNEALILYTPKYRSTALGNAFHEVSHLVTASHLGATPPWLNEGLAEYYETLDVVDNGVRFAHNPLHIQLLRRQGPVSISDMTALSRKEWMQQDAQRRYASAWSFITFMLQSQDGRRTLQRVVQQAYMERCDARADLRESLRNYPGGLQSLQDDWFYWLEHQLSVLPAKTKAQAL</sequence>
<keyword evidence="3" id="KW-1185">Reference proteome</keyword>
<protein>
    <submittedName>
        <fullName evidence="2">DUF1570 domain-containing protein</fullName>
    </submittedName>
</protein>
<dbReference type="RefSeq" id="WP_407349722.1">
    <property type="nucleotide sequence ID" value="NZ_CP136864.1"/>
</dbReference>
<dbReference type="EMBL" id="CP136864">
    <property type="protein sequence ID" value="WOJ95089.1"/>
    <property type="molecule type" value="Genomic_DNA"/>
</dbReference>
<proteinExistence type="predicted"/>
<reference evidence="2 3" key="1">
    <citation type="submission" date="2023-10" db="EMBL/GenBank/DDBJ databases">
        <title>Two novel species belonging to the OM43/NOR5 clade.</title>
        <authorList>
            <person name="Park M."/>
        </authorList>
    </citation>
    <scope>NUCLEOTIDE SEQUENCE [LARGE SCALE GENOMIC DNA]</scope>
    <source>
        <strain evidence="2 3">IMCC43200</strain>
    </source>
</reference>
<dbReference type="Proteomes" id="UP001626537">
    <property type="component" value="Chromosome"/>
</dbReference>
<feature type="domain" description="DUF1570" evidence="1">
    <location>
        <begin position="164"/>
        <end position="246"/>
    </location>
</feature>
<evidence type="ECO:0000313" key="3">
    <source>
        <dbReference type="Proteomes" id="UP001626537"/>
    </source>
</evidence>
<organism evidence="2 3">
    <name type="scientific">Congregibacter variabilis</name>
    <dbReference type="NCBI Taxonomy" id="3081200"/>
    <lineage>
        <taxon>Bacteria</taxon>
        <taxon>Pseudomonadati</taxon>
        <taxon>Pseudomonadota</taxon>
        <taxon>Gammaproteobacteria</taxon>
        <taxon>Cellvibrionales</taxon>
        <taxon>Halieaceae</taxon>
        <taxon>Congregibacter</taxon>
    </lineage>
</organism>
<gene>
    <name evidence="2" type="ORF">R0135_07930</name>
</gene>
<name>A0ABZ0I962_9GAMM</name>
<dbReference type="InterPro" id="IPR011464">
    <property type="entry name" value="DUF1570"/>
</dbReference>
<evidence type="ECO:0000259" key="1">
    <source>
        <dbReference type="Pfam" id="PF07607"/>
    </source>
</evidence>
<accession>A0ABZ0I962</accession>
<dbReference type="Pfam" id="PF07607">
    <property type="entry name" value="DUF1570"/>
    <property type="match status" value="1"/>
</dbReference>